<dbReference type="InterPro" id="IPR042100">
    <property type="entry name" value="Bug_dom1"/>
</dbReference>
<sequence>MVWLVRPAGTSAPVIDKLNKAVVQVLNNPATAKKLGSLGSYPSPTKPDEFKSFLAAESEKFKNITTIAGIKAQ</sequence>
<name>A0A7X3MW82_9HYPH</name>
<reference evidence="1 2" key="1">
    <citation type="submission" date="2019-12" db="EMBL/GenBank/DDBJ databases">
        <authorList>
            <person name="Yuan C.-G."/>
        </authorList>
    </citation>
    <scope>NUCLEOTIDE SEQUENCE [LARGE SCALE GENOMIC DNA]</scope>
    <source>
        <strain evidence="1 2">KCTC 23863</strain>
    </source>
</reference>
<evidence type="ECO:0000313" key="1">
    <source>
        <dbReference type="EMBL" id="MXQ14334.1"/>
    </source>
</evidence>
<dbReference type="Proteomes" id="UP000436483">
    <property type="component" value="Unassembled WGS sequence"/>
</dbReference>
<evidence type="ECO:0000313" key="2">
    <source>
        <dbReference type="Proteomes" id="UP000436483"/>
    </source>
</evidence>
<reference evidence="1 2" key="2">
    <citation type="submission" date="2020-01" db="EMBL/GenBank/DDBJ databases">
        <title>Microvirga sp. nov., an arsenate reduction bacterium isolated from Tibet hotspring sediments.</title>
        <authorList>
            <person name="Xian W.-D."/>
            <person name="Li W.-J."/>
        </authorList>
    </citation>
    <scope>NUCLEOTIDE SEQUENCE [LARGE SCALE GENOMIC DNA]</scope>
    <source>
        <strain evidence="1 2">KCTC 23863</strain>
    </source>
</reference>
<dbReference type="OrthoDB" id="7252850at2"/>
<organism evidence="1 2">
    <name type="scientific">Microvirga makkahensis</name>
    <dbReference type="NCBI Taxonomy" id="1128670"/>
    <lineage>
        <taxon>Bacteria</taxon>
        <taxon>Pseudomonadati</taxon>
        <taxon>Pseudomonadota</taxon>
        <taxon>Alphaproteobacteria</taxon>
        <taxon>Hyphomicrobiales</taxon>
        <taxon>Methylobacteriaceae</taxon>
        <taxon>Microvirga</taxon>
    </lineage>
</organism>
<protein>
    <recommendedName>
        <fullName evidence="3">Tripartite tricarboxylate transporter family receptor</fullName>
    </recommendedName>
</protein>
<comment type="caution">
    <text evidence="1">The sequence shown here is derived from an EMBL/GenBank/DDBJ whole genome shotgun (WGS) entry which is preliminary data.</text>
</comment>
<proteinExistence type="predicted"/>
<dbReference type="AlphaFoldDB" id="A0A7X3MW82"/>
<keyword evidence="2" id="KW-1185">Reference proteome</keyword>
<evidence type="ECO:0008006" key="3">
    <source>
        <dbReference type="Google" id="ProtNLM"/>
    </source>
</evidence>
<dbReference type="EMBL" id="WURB01000031">
    <property type="protein sequence ID" value="MXQ14334.1"/>
    <property type="molecule type" value="Genomic_DNA"/>
</dbReference>
<accession>A0A7X3MW82</accession>
<dbReference type="Gene3D" id="3.40.190.150">
    <property type="entry name" value="Bordetella uptake gene, domain 1"/>
    <property type="match status" value="1"/>
</dbReference>
<gene>
    <name evidence="1" type="ORF">GR328_23355</name>
</gene>